<evidence type="ECO:0000313" key="2">
    <source>
        <dbReference type="Proteomes" id="UP000244855"/>
    </source>
</evidence>
<dbReference type="EMBL" id="KZ805620">
    <property type="protein sequence ID" value="PVH93042.1"/>
    <property type="molecule type" value="Genomic_DNA"/>
</dbReference>
<protein>
    <submittedName>
        <fullName evidence="1">Uncharacterized protein</fullName>
    </submittedName>
</protein>
<dbReference type="AlphaFoldDB" id="A0A2V1D4Y6"/>
<accession>A0A2V1D4Y6</accession>
<reference evidence="1 2" key="1">
    <citation type="journal article" date="2018" name="Sci. Rep.">
        <title>Comparative genomics provides insights into the lifestyle and reveals functional heterogeneity of dark septate endophytic fungi.</title>
        <authorList>
            <person name="Knapp D.G."/>
            <person name="Nemeth J.B."/>
            <person name="Barry K."/>
            <person name="Hainaut M."/>
            <person name="Henrissat B."/>
            <person name="Johnson J."/>
            <person name="Kuo A."/>
            <person name="Lim J.H.P."/>
            <person name="Lipzen A."/>
            <person name="Nolan M."/>
            <person name="Ohm R.A."/>
            <person name="Tamas L."/>
            <person name="Grigoriev I.V."/>
            <person name="Spatafora J.W."/>
            <person name="Nagy L.G."/>
            <person name="Kovacs G.M."/>
        </authorList>
    </citation>
    <scope>NUCLEOTIDE SEQUENCE [LARGE SCALE GENOMIC DNA]</scope>
    <source>
        <strain evidence="1 2">DSE2036</strain>
    </source>
</reference>
<keyword evidence="2" id="KW-1185">Reference proteome</keyword>
<name>A0A2V1D4Y6_9PLEO</name>
<organism evidence="1 2">
    <name type="scientific">Periconia macrospinosa</name>
    <dbReference type="NCBI Taxonomy" id="97972"/>
    <lineage>
        <taxon>Eukaryota</taxon>
        <taxon>Fungi</taxon>
        <taxon>Dikarya</taxon>
        <taxon>Ascomycota</taxon>
        <taxon>Pezizomycotina</taxon>
        <taxon>Dothideomycetes</taxon>
        <taxon>Pleosporomycetidae</taxon>
        <taxon>Pleosporales</taxon>
        <taxon>Massarineae</taxon>
        <taxon>Periconiaceae</taxon>
        <taxon>Periconia</taxon>
    </lineage>
</organism>
<dbReference type="OrthoDB" id="3789491at2759"/>
<sequence length="211" mass="22092">MSTSTTIGDHLFQKLASINVQRIISHSQSISTFPILLPLSQTPLTSPPQGTIFAGSIHRSNLTLTPQPPTTQTSSTETICFLASSADLTVCYNDAARFFGYRHVVIVQELDSASSQTQTANLDFAAATILNSPLTAIAQIDRMIGALSYAAGKPVYIGLALPVAGLVVGGGGQGNGNGSGNGNGRAERQKVVVGREEEEMAEAALAMSMLR</sequence>
<proteinExistence type="predicted"/>
<evidence type="ECO:0000313" key="1">
    <source>
        <dbReference type="EMBL" id="PVH93042.1"/>
    </source>
</evidence>
<dbReference type="Proteomes" id="UP000244855">
    <property type="component" value="Unassembled WGS sequence"/>
</dbReference>
<gene>
    <name evidence="1" type="ORF">DM02DRAFT_634871</name>
</gene>